<reference evidence="13 14" key="1">
    <citation type="journal article" date="2016" name="Nat. Commun.">
        <title>Thousands of microbial genomes shed light on interconnected biogeochemical processes in an aquifer system.</title>
        <authorList>
            <person name="Anantharaman K."/>
            <person name="Brown C.T."/>
            <person name="Hug L.A."/>
            <person name="Sharon I."/>
            <person name="Castelle C.J."/>
            <person name="Probst A.J."/>
            <person name="Thomas B.C."/>
            <person name="Singh A."/>
            <person name="Wilkins M.J."/>
            <person name="Karaoz U."/>
            <person name="Brodie E.L."/>
            <person name="Williams K.H."/>
            <person name="Hubbard S.S."/>
            <person name="Banfield J.F."/>
        </authorList>
    </citation>
    <scope>NUCLEOTIDE SEQUENCE [LARGE SCALE GENOMIC DNA]</scope>
</reference>
<evidence type="ECO:0000256" key="8">
    <source>
        <dbReference type="ARBA" id="ARBA00022777"/>
    </source>
</evidence>
<dbReference type="GO" id="GO:0043531">
    <property type="term" value="F:ADP binding"/>
    <property type="evidence" value="ECO:0007669"/>
    <property type="project" value="TreeGrafter"/>
</dbReference>
<organism evidence="13 14">
    <name type="scientific">Candidatus Kaiserbacteria bacterium RIFCSPLOWO2_01_FULL_54_24</name>
    <dbReference type="NCBI Taxonomy" id="1798515"/>
    <lineage>
        <taxon>Bacteria</taxon>
        <taxon>Candidatus Kaiseribacteriota</taxon>
    </lineage>
</organism>
<feature type="binding site" evidence="10">
    <location>
        <position position="37"/>
    </location>
    <ligand>
        <name>(2R)-3-phosphoglycerate</name>
        <dbReference type="ChEBI" id="CHEBI:58272"/>
    </ligand>
</feature>
<dbReference type="PRINTS" id="PR00477">
    <property type="entry name" value="PHGLYCKINASE"/>
</dbReference>
<comment type="pathway">
    <text evidence="2">Carbohydrate degradation; glycolysis; pyruvate from D-glyceraldehyde 3-phosphate: step 2/5.</text>
</comment>
<dbReference type="PANTHER" id="PTHR11406:SF23">
    <property type="entry name" value="PHOSPHOGLYCERATE KINASE 1, CHLOROPLASTIC-RELATED"/>
    <property type="match status" value="1"/>
</dbReference>
<protein>
    <recommendedName>
        <fullName evidence="5 12">Phosphoglycerate kinase</fullName>
        <ecNumber evidence="4 12">2.7.2.3</ecNumber>
    </recommendedName>
</protein>
<dbReference type="PROSITE" id="PS00111">
    <property type="entry name" value="PGLYCERATE_KINASE"/>
    <property type="match status" value="1"/>
</dbReference>
<feature type="binding site" evidence="11">
    <location>
        <begin position="331"/>
        <end position="334"/>
    </location>
    <ligand>
        <name>ATP</name>
        <dbReference type="ChEBI" id="CHEBI:30616"/>
    </ligand>
</feature>
<dbReference type="AlphaFoldDB" id="A0A1F6EVF5"/>
<evidence type="ECO:0000256" key="4">
    <source>
        <dbReference type="ARBA" id="ARBA00013061"/>
    </source>
</evidence>
<feature type="binding site" evidence="10">
    <location>
        <begin position="60"/>
        <end position="63"/>
    </location>
    <ligand>
        <name>substrate</name>
    </ligand>
</feature>
<keyword evidence="7" id="KW-0547">Nucleotide-binding</keyword>
<dbReference type="EC" id="2.7.2.3" evidence="4 12"/>
<comment type="catalytic activity">
    <reaction evidence="1 12">
        <text>(2R)-3-phosphoglycerate + ATP = (2R)-3-phospho-glyceroyl phosphate + ADP</text>
        <dbReference type="Rhea" id="RHEA:14801"/>
        <dbReference type="ChEBI" id="CHEBI:30616"/>
        <dbReference type="ChEBI" id="CHEBI:57604"/>
        <dbReference type="ChEBI" id="CHEBI:58272"/>
        <dbReference type="ChEBI" id="CHEBI:456216"/>
        <dbReference type="EC" id="2.7.2.3"/>
    </reaction>
</comment>
<dbReference type="InterPro" id="IPR001576">
    <property type="entry name" value="Phosphoglycerate_kinase"/>
</dbReference>
<feature type="binding site" evidence="11">
    <location>
        <position position="194"/>
    </location>
    <ligand>
        <name>ATP</name>
        <dbReference type="ChEBI" id="CHEBI:30616"/>
    </ligand>
</feature>
<evidence type="ECO:0000256" key="12">
    <source>
        <dbReference type="RuleBase" id="RU000532"/>
    </source>
</evidence>
<dbReference type="STRING" id="1798515.A3B35_01045"/>
<evidence type="ECO:0000256" key="11">
    <source>
        <dbReference type="PIRSR" id="PIRSR000724-2"/>
    </source>
</evidence>
<keyword evidence="6 12" id="KW-0808">Transferase</keyword>
<evidence type="ECO:0000256" key="7">
    <source>
        <dbReference type="ARBA" id="ARBA00022741"/>
    </source>
</evidence>
<dbReference type="InterPro" id="IPR015911">
    <property type="entry name" value="Phosphoglycerate_kinase_CS"/>
</dbReference>
<evidence type="ECO:0000256" key="3">
    <source>
        <dbReference type="ARBA" id="ARBA00008982"/>
    </source>
</evidence>
<dbReference type="Pfam" id="PF00162">
    <property type="entry name" value="PGK"/>
    <property type="match status" value="1"/>
</dbReference>
<dbReference type="PANTHER" id="PTHR11406">
    <property type="entry name" value="PHOSPHOGLYCERATE KINASE"/>
    <property type="match status" value="1"/>
</dbReference>
<evidence type="ECO:0000256" key="9">
    <source>
        <dbReference type="ARBA" id="ARBA00022840"/>
    </source>
</evidence>
<dbReference type="FunFam" id="3.40.50.1260:FF:000006">
    <property type="entry name" value="Phosphoglycerate kinase"/>
    <property type="match status" value="1"/>
</dbReference>
<dbReference type="GO" id="GO:0005829">
    <property type="term" value="C:cytosol"/>
    <property type="evidence" value="ECO:0007669"/>
    <property type="project" value="TreeGrafter"/>
</dbReference>
<dbReference type="InterPro" id="IPR015824">
    <property type="entry name" value="Phosphoglycerate_kinase_N"/>
</dbReference>
<dbReference type="GO" id="GO:0004618">
    <property type="term" value="F:phosphoglycerate kinase activity"/>
    <property type="evidence" value="ECO:0007669"/>
    <property type="project" value="UniProtKB-EC"/>
</dbReference>
<evidence type="ECO:0000256" key="5">
    <source>
        <dbReference type="ARBA" id="ARBA00016471"/>
    </source>
</evidence>
<dbReference type="GO" id="GO:0006094">
    <property type="term" value="P:gluconeogenesis"/>
    <property type="evidence" value="ECO:0007669"/>
    <property type="project" value="TreeGrafter"/>
</dbReference>
<evidence type="ECO:0000256" key="1">
    <source>
        <dbReference type="ARBA" id="ARBA00000642"/>
    </source>
</evidence>
<dbReference type="Proteomes" id="UP000177215">
    <property type="component" value="Unassembled WGS sequence"/>
</dbReference>
<feature type="binding site" evidence="10">
    <location>
        <position position="145"/>
    </location>
    <ligand>
        <name>(2R)-3-phosphoglycerate</name>
        <dbReference type="ChEBI" id="CHEBI:58272"/>
    </ligand>
</feature>
<sequence>MKCIDQLSDPELKGKRVLVRSDFNVPVADGEVVDFFRIKQGWETIQYLSERGAKVIVISHVGRAPEETMEPVARAMKKFGPVVFIADLVGPAARGAAAAMHEGEILLLENLRRDPRETENDPSFAQELASLADIYVDDAFAAAHRAHASIVGVAKLLPSYAGFLMCNEVHEIDAARAPLSPSLAILGGAKFETKAPLIRLLLEKYDHVFITGALSNDVFRARGLSVGRSLVSKELPSDDILTNPHFLAPVDVTVETEGGHALVKKPGEITATERIVDVGPETIAMLAPHIAAAKFILWNGPTGIYEQGYIHYTQQVAELAAGSGAKIVIGGGDTIAAIEASGVPKEKLGFLSTGGGAMLEYLLKGALPGIEVLQ</sequence>
<keyword evidence="9 11" id="KW-0067">ATP-binding</keyword>
<dbReference type="PIRSF" id="PIRSF000724">
    <property type="entry name" value="Pgk"/>
    <property type="match status" value="1"/>
</dbReference>
<evidence type="ECO:0000313" key="13">
    <source>
        <dbReference type="EMBL" id="OGG77611.1"/>
    </source>
</evidence>
<dbReference type="SUPFAM" id="SSF53748">
    <property type="entry name" value="Phosphoglycerate kinase"/>
    <property type="match status" value="1"/>
</dbReference>
<evidence type="ECO:0000313" key="14">
    <source>
        <dbReference type="Proteomes" id="UP000177215"/>
    </source>
</evidence>
<keyword evidence="8 12" id="KW-0418">Kinase</keyword>
<dbReference type="GO" id="GO:0006096">
    <property type="term" value="P:glycolytic process"/>
    <property type="evidence" value="ECO:0007669"/>
    <property type="project" value="InterPro"/>
</dbReference>
<comment type="caution">
    <text evidence="13">The sequence shown here is derived from an EMBL/GenBank/DDBJ whole genome shotgun (WGS) entry which is preliminary data.</text>
</comment>
<accession>A0A1F6EVF5</accession>
<dbReference type="GO" id="GO:0005524">
    <property type="term" value="F:ATP binding"/>
    <property type="evidence" value="ECO:0007669"/>
    <property type="project" value="UniProtKB-KW"/>
</dbReference>
<feature type="binding site" evidence="11">
    <location>
        <position position="306"/>
    </location>
    <ligand>
        <name>ATP</name>
        <dbReference type="ChEBI" id="CHEBI:30616"/>
    </ligand>
</feature>
<evidence type="ECO:0000256" key="6">
    <source>
        <dbReference type="ARBA" id="ARBA00022679"/>
    </source>
</evidence>
<dbReference type="InterPro" id="IPR036043">
    <property type="entry name" value="Phosphoglycerate_kinase_sf"/>
</dbReference>
<evidence type="ECO:0000256" key="2">
    <source>
        <dbReference type="ARBA" id="ARBA00004838"/>
    </source>
</evidence>
<comment type="similarity">
    <text evidence="3 12">Belongs to the phosphoglycerate kinase family.</text>
</comment>
<feature type="binding site" evidence="10">
    <location>
        <begin position="22"/>
        <end position="24"/>
    </location>
    <ligand>
        <name>substrate</name>
    </ligand>
</feature>
<name>A0A1F6EVF5_9BACT</name>
<dbReference type="EMBL" id="MFMC01000013">
    <property type="protein sequence ID" value="OGG77611.1"/>
    <property type="molecule type" value="Genomic_DNA"/>
</dbReference>
<proteinExistence type="inferred from homology"/>
<evidence type="ECO:0000256" key="10">
    <source>
        <dbReference type="PIRSR" id="PIRSR000724-1"/>
    </source>
</evidence>
<dbReference type="Gene3D" id="3.40.50.1260">
    <property type="entry name" value="Phosphoglycerate kinase, N-terminal domain"/>
    <property type="match status" value="2"/>
</dbReference>
<gene>
    <name evidence="13" type="ORF">A3B35_01045</name>
</gene>
<feature type="binding site" evidence="10">
    <location>
        <position position="112"/>
    </location>
    <ligand>
        <name>(2R)-3-phosphoglycerate</name>
        <dbReference type="ChEBI" id="CHEBI:58272"/>
    </ligand>
</feature>